<dbReference type="InterPro" id="IPR012347">
    <property type="entry name" value="Ferritin-like"/>
</dbReference>
<feature type="region of interest" description="Disordered" evidence="1">
    <location>
        <begin position="185"/>
        <end position="205"/>
    </location>
</feature>
<feature type="domain" description="DUF305" evidence="2">
    <location>
        <begin position="78"/>
        <end position="216"/>
    </location>
</feature>
<dbReference type="Pfam" id="PF03713">
    <property type="entry name" value="DUF305"/>
    <property type="match status" value="1"/>
</dbReference>
<dbReference type="Gene3D" id="1.20.1260.10">
    <property type="match status" value="1"/>
</dbReference>
<accession>A0A6G9H8Q8</accession>
<dbReference type="EMBL" id="CP050177">
    <property type="protein sequence ID" value="QIQ06601.1"/>
    <property type="molecule type" value="Genomic_DNA"/>
</dbReference>
<protein>
    <submittedName>
        <fullName evidence="3">DUF305 domain-containing protein</fullName>
    </submittedName>
</protein>
<organism evidence="3 4">
    <name type="scientific">Streptomyces liangshanensis</name>
    <dbReference type="NCBI Taxonomy" id="2717324"/>
    <lineage>
        <taxon>Bacteria</taxon>
        <taxon>Bacillati</taxon>
        <taxon>Actinomycetota</taxon>
        <taxon>Actinomycetes</taxon>
        <taxon>Kitasatosporales</taxon>
        <taxon>Streptomycetaceae</taxon>
        <taxon>Streptomyces</taxon>
    </lineage>
</organism>
<dbReference type="PANTHER" id="PTHR36933:SF1">
    <property type="entry name" value="SLL0788 PROTEIN"/>
    <property type="match status" value="1"/>
</dbReference>
<dbReference type="AlphaFoldDB" id="A0A6G9H8Q8"/>
<feature type="compositionally biased region" description="Basic and acidic residues" evidence="1">
    <location>
        <begin position="196"/>
        <end position="205"/>
    </location>
</feature>
<evidence type="ECO:0000313" key="3">
    <source>
        <dbReference type="EMBL" id="QIQ06601.1"/>
    </source>
</evidence>
<dbReference type="KEGG" id="slia:HA039_00830"/>
<name>A0A6G9H8Q8_9ACTN</name>
<gene>
    <name evidence="3" type="ORF">HA039_00830</name>
</gene>
<evidence type="ECO:0000256" key="1">
    <source>
        <dbReference type="SAM" id="MobiDB-lite"/>
    </source>
</evidence>
<dbReference type="Proteomes" id="UP000501179">
    <property type="component" value="Chromosome"/>
</dbReference>
<evidence type="ECO:0000259" key="2">
    <source>
        <dbReference type="Pfam" id="PF03713"/>
    </source>
</evidence>
<keyword evidence="4" id="KW-1185">Reference proteome</keyword>
<dbReference type="PANTHER" id="PTHR36933">
    <property type="entry name" value="SLL0788 PROTEIN"/>
    <property type="match status" value="1"/>
</dbReference>
<sequence length="220" mass="22780">MPRGGGRPHPGGPPPRRGSVLPAVLLALAVLGPLGCGASPAPSDTTPRRTAAVAERGAQAAPAPSASAVAAVGFNDTDRGWAQLMAAMDERTLLLLDLIADRASDAGLADLARRTTVTHRAELTGLRAILRKTGADGANPHEGHDMKGMVTDDELRAITAKRGAAFDDLSLTYLREHLEQSVLVSRGEQSAGGAPEAKKLAAEVTKRRTEQLAALRPLGG</sequence>
<reference evidence="3 4" key="1">
    <citation type="submission" date="2020-03" db="EMBL/GenBank/DDBJ databases">
        <title>A novel species.</title>
        <authorList>
            <person name="Gao J."/>
        </authorList>
    </citation>
    <scope>NUCLEOTIDE SEQUENCE [LARGE SCALE GENOMIC DNA]</scope>
    <source>
        <strain evidence="3 4">QMT-12</strain>
    </source>
</reference>
<proteinExistence type="predicted"/>
<dbReference type="RefSeq" id="WP_167035908.1">
    <property type="nucleotide sequence ID" value="NZ_CP050177.1"/>
</dbReference>
<evidence type="ECO:0000313" key="4">
    <source>
        <dbReference type="Proteomes" id="UP000501179"/>
    </source>
</evidence>
<dbReference type="InterPro" id="IPR005183">
    <property type="entry name" value="DUF305_CopM-like"/>
</dbReference>